<dbReference type="GO" id="GO:0006355">
    <property type="term" value="P:regulation of DNA-templated transcription"/>
    <property type="evidence" value="ECO:0007669"/>
    <property type="project" value="TreeGrafter"/>
</dbReference>
<keyword evidence="5" id="KW-0804">Transcription</keyword>
<dbReference type="EMBL" id="JACIJF010000022">
    <property type="protein sequence ID" value="MBB5712684.1"/>
    <property type="molecule type" value="Genomic_DNA"/>
</dbReference>
<dbReference type="GO" id="GO:0000156">
    <property type="term" value="F:phosphorelay response regulator activity"/>
    <property type="evidence" value="ECO:0007669"/>
    <property type="project" value="TreeGrafter"/>
</dbReference>
<dbReference type="GO" id="GO:0000976">
    <property type="term" value="F:transcription cis-regulatory region binding"/>
    <property type="evidence" value="ECO:0007669"/>
    <property type="project" value="TreeGrafter"/>
</dbReference>
<dbReference type="RefSeq" id="WP_184091409.1">
    <property type="nucleotide sequence ID" value="NZ_JACIJF010000022.1"/>
</dbReference>
<evidence type="ECO:0000256" key="4">
    <source>
        <dbReference type="ARBA" id="ARBA00023125"/>
    </source>
</evidence>
<feature type="domain" description="Response regulatory" evidence="7">
    <location>
        <begin position="3"/>
        <end position="119"/>
    </location>
</feature>
<dbReference type="CDD" id="cd17574">
    <property type="entry name" value="REC_OmpR"/>
    <property type="match status" value="1"/>
</dbReference>
<evidence type="ECO:0000256" key="6">
    <source>
        <dbReference type="PROSITE-ProRule" id="PRU00169"/>
    </source>
</evidence>
<dbReference type="InterPro" id="IPR001789">
    <property type="entry name" value="Sig_transdc_resp-reg_receiver"/>
</dbReference>
<gene>
    <name evidence="8" type="ORF">FHT02_003944</name>
</gene>
<reference evidence="8 9" key="1">
    <citation type="submission" date="2020-08" db="EMBL/GenBank/DDBJ databases">
        <title>Genomic Encyclopedia of Type Strains, Phase IV (KMG-IV): sequencing the most valuable type-strain genomes for metagenomic binning, comparative biology and taxonomic classification.</title>
        <authorList>
            <person name="Goeker M."/>
        </authorList>
    </citation>
    <scope>NUCLEOTIDE SEQUENCE [LARGE SCALE GENOMIC DNA]</scope>
    <source>
        <strain evidence="8 9">DSM 26736</strain>
    </source>
</reference>
<dbReference type="InterPro" id="IPR039420">
    <property type="entry name" value="WalR-like"/>
</dbReference>
<dbReference type="PANTHER" id="PTHR48111">
    <property type="entry name" value="REGULATOR OF RPOS"/>
    <property type="match status" value="1"/>
</dbReference>
<feature type="modified residue" description="4-aspartylphosphate" evidence="6">
    <location>
        <position position="52"/>
    </location>
</feature>
<evidence type="ECO:0000256" key="5">
    <source>
        <dbReference type="ARBA" id="ARBA00023163"/>
    </source>
</evidence>
<dbReference type="SMART" id="SM00448">
    <property type="entry name" value="REC"/>
    <property type="match status" value="1"/>
</dbReference>
<dbReference type="PANTHER" id="PTHR48111:SF1">
    <property type="entry name" value="TWO-COMPONENT RESPONSE REGULATOR ORR33"/>
    <property type="match status" value="1"/>
</dbReference>
<proteinExistence type="predicted"/>
<dbReference type="Pfam" id="PF00072">
    <property type="entry name" value="Response_reg"/>
    <property type="match status" value="1"/>
</dbReference>
<evidence type="ECO:0000259" key="7">
    <source>
        <dbReference type="PROSITE" id="PS50110"/>
    </source>
</evidence>
<dbReference type="Gene3D" id="3.40.50.2300">
    <property type="match status" value="1"/>
</dbReference>
<dbReference type="AlphaFoldDB" id="A0A840YSN5"/>
<organism evidence="8 9">
    <name type="scientific">Sphingomonas xinjiangensis</name>
    <dbReference type="NCBI Taxonomy" id="643568"/>
    <lineage>
        <taxon>Bacteria</taxon>
        <taxon>Pseudomonadati</taxon>
        <taxon>Pseudomonadota</taxon>
        <taxon>Alphaproteobacteria</taxon>
        <taxon>Sphingomonadales</taxon>
        <taxon>Sphingomonadaceae</taxon>
        <taxon>Sphingomonas</taxon>
    </lineage>
</organism>
<dbReference type="Proteomes" id="UP000527143">
    <property type="component" value="Unassembled WGS sequence"/>
</dbReference>
<evidence type="ECO:0000313" key="9">
    <source>
        <dbReference type="Proteomes" id="UP000527143"/>
    </source>
</evidence>
<keyword evidence="2" id="KW-0902">Two-component regulatory system</keyword>
<keyword evidence="4" id="KW-0238">DNA-binding</keyword>
<evidence type="ECO:0000256" key="2">
    <source>
        <dbReference type="ARBA" id="ARBA00023012"/>
    </source>
</evidence>
<dbReference type="PROSITE" id="PS50110">
    <property type="entry name" value="RESPONSE_REGULATORY"/>
    <property type="match status" value="1"/>
</dbReference>
<comment type="caution">
    <text evidence="8">The sequence shown here is derived from an EMBL/GenBank/DDBJ whole genome shotgun (WGS) entry which is preliminary data.</text>
</comment>
<evidence type="ECO:0000313" key="8">
    <source>
        <dbReference type="EMBL" id="MBB5712684.1"/>
    </source>
</evidence>
<dbReference type="GO" id="GO:0005829">
    <property type="term" value="C:cytosol"/>
    <property type="evidence" value="ECO:0007669"/>
    <property type="project" value="TreeGrafter"/>
</dbReference>
<protein>
    <submittedName>
        <fullName evidence="8">Two-component system response regulator MtrA</fullName>
    </submittedName>
</protein>
<keyword evidence="3" id="KW-0805">Transcription regulation</keyword>
<evidence type="ECO:0000256" key="3">
    <source>
        <dbReference type="ARBA" id="ARBA00023015"/>
    </source>
</evidence>
<dbReference type="InterPro" id="IPR011006">
    <property type="entry name" value="CheY-like_superfamily"/>
</dbReference>
<sequence length="172" mass="18659">MARIVYVEDDEIVAELVKSILTRVGHSVTVLDHGTLAYDTIAFKKPDLVILDQNVPGMDGLDLLRIVRRNPSLYCPAVLMLSAKGGEDAIAEALSAGASDYLVKPCAPQDLVRRVERILDDHTARECSLRSVSASRADPPWLVSSATASMMKAMFIGGVPPLRCRWGRRAGG</sequence>
<dbReference type="GO" id="GO:0032993">
    <property type="term" value="C:protein-DNA complex"/>
    <property type="evidence" value="ECO:0007669"/>
    <property type="project" value="TreeGrafter"/>
</dbReference>
<accession>A0A840YSN5</accession>
<keyword evidence="9" id="KW-1185">Reference proteome</keyword>
<name>A0A840YSN5_9SPHN</name>
<dbReference type="SUPFAM" id="SSF52172">
    <property type="entry name" value="CheY-like"/>
    <property type="match status" value="1"/>
</dbReference>
<keyword evidence="1 6" id="KW-0597">Phosphoprotein</keyword>
<evidence type="ECO:0000256" key="1">
    <source>
        <dbReference type="ARBA" id="ARBA00022553"/>
    </source>
</evidence>